<protein>
    <submittedName>
        <fullName evidence="13">Chloride channel protein, CIC family</fullName>
    </submittedName>
</protein>
<evidence type="ECO:0000256" key="1">
    <source>
        <dbReference type="ARBA" id="ARBA00004141"/>
    </source>
</evidence>
<keyword evidence="14" id="KW-1185">Reference proteome</keyword>
<accession>A0A1G7M8R1</accession>
<dbReference type="CDD" id="cd00400">
    <property type="entry name" value="Voltage_gated_ClC"/>
    <property type="match status" value="1"/>
</dbReference>
<dbReference type="GO" id="GO:0034707">
    <property type="term" value="C:chloride channel complex"/>
    <property type="evidence" value="ECO:0007669"/>
    <property type="project" value="UniProtKB-KW"/>
</dbReference>
<evidence type="ECO:0000256" key="8">
    <source>
        <dbReference type="ARBA" id="ARBA00023214"/>
    </source>
</evidence>
<sequence>MHIPHAPRMRRWLMRLTSKRAARHERVLLLVLAVVVGAAAGAAAVLFRLGIEGAQSVALGFPDAAIAALVVGQPWWRILLAPVVGGLIVGIFVHRFMPDRRPQAVPEVIDAASDPNRDLGFVTGLKAAAVNVVSIGFGGSVGREGPMVHLGAMLGNQIARWQALGRASTRTLLGCGVAAGVAASFNAPIAGVFFALEVVLGHYAMRAFIPIVIASVTGTMISRAYFGGHATFQLIEQYSIASSWEFLAYPLLGVASGLTAIALIFAVMNVRPVLHRLRLPVWLHPAAGGVGLGVIAVLGLPHVLGVGYHATNQALAEAYAWEMLLLLAGVKVFATGISLGTGWGGGVFSPALFIGAMLGGAFGIGVAEVTPGVAASHGGYAVVGMGAVAGSVLGAPISTILMIFELTGNYELTVAVMFATVIANELATDLYARSLFQKQLSHRGVTLRGGEEDAVLHGVLVRRLVTLDCATAKRTTPVEELRAGLHHSRVPVVFVLDDRQRLQGVVTVRDLANVDEHEPGGAALTAGDIMERPPPLLTLHDDLAQALDLFGLTKMGSLPVVEDRRGGRFIGALRGEELMRAYHDALRQVREEEHG</sequence>
<keyword evidence="4 11" id="KW-1133">Transmembrane helix</keyword>
<dbReference type="GO" id="GO:0005254">
    <property type="term" value="F:chloride channel activity"/>
    <property type="evidence" value="ECO:0007669"/>
    <property type="project" value="UniProtKB-KW"/>
</dbReference>
<evidence type="ECO:0000313" key="14">
    <source>
        <dbReference type="Proteomes" id="UP000199415"/>
    </source>
</evidence>
<dbReference type="InterPro" id="IPR000644">
    <property type="entry name" value="CBS_dom"/>
</dbReference>
<evidence type="ECO:0000256" key="2">
    <source>
        <dbReference type="ARBA" id="ARBA00022448"/>
    </source>
</evidence>
<dbReference type="Pfam" id="PF00571">
    <property type="entry name" value="CBS"/>
    <property type="match status" value="2"/>
</dbReference>
<organism evidence="13 14">
    <name type="scientific">Limimonas halophila</name>
    <dbReference type="NCBI Taxonomy" id="1082479"/>
    <lineage>
        <taxon>Bacteria</taxon>
        <taxon>Pseudomonadati</taxon>
        <taxon>Pseudomonadota</taxon>
        <taxon>Alphaproteobacteria</taxon>
        <taxon>Rhodospirillales</taxon>
        <taxon>Rhodovibrionaceae</taxon>
        <taxon>Limimonas</taxon>
    </lineage>
</organism>
<dbReference type="AlphaFoldDB" id="A0A1G7M8R1"/>
<feature type="transmembrane region" description="Helical" evidence="11">
    <location>
        <begin position="75"/>
        <end position="93"/>
    </location>
</feature>
<keyword evidence="9" id="KW-0407">Ion channel</keyword>
<feature type="transmembrane region" description="Helical" evidence="11">
    <location>
        <begin position="318"/>
        <end position="341"/>
    </location>
</feature>
<proteinExistence type="predicted"/>
<feature type="transmembrane region" description="Helical" evidence="11">
    <location>
        <begin position="379"/>
        <end position="404"/>
    </location>
</feature>
<dbReference type="Proteomes" id="UP000199415">
    <property type="component" value="Unassembled WGS sequence"/>
</dbReference>
<name>A0A1G7M8R1_9PROT</name>
<dbReference type="InterPro" id="IPR014743">
    <property type="entry name" value="Cl-channel_core"/>
</dbReference>
<dbReference type="PANTHER" id="PTHR43427">
    <property type="entry name" value="CHLORIDE CHANNEL PROTEIN CLC-E"/>
    <property type="match status" value="1"/>
</dbReference>
<evidence type="ECO:0000256" key="9">
    <source>
        <dbReference type="ARBA" id="ARBA00023303"/>
    </source>
</evidence>
<comment type="subcellular location">
    <subcellularLocation>
        <location evidence="1">Membrane</location>
        <topology evidence="1">Multi-pass membrane protein</topology>
    </subcellularLocation>
</comment>
<dbReference type="InterPro" id="IPR001807">
    <property type="entry name" value="ClC"/>
</dbReference>
<evidence type="ECO:0000256" key="7">
    <source>
        <dbReference type="ARBA" id="ARBA00023173"/>
    </source>
</evidence>
<dbReference type="EMBL" id="FNCE01000001">
    <property type="protein sequence ID" value="SDF57580.1"/>
    <property type="molecule type" value="Genomic_DNA"/>
</dbReference>
<keyword evidence="6 11" id="KW-0472">Membrane</keyword>
<dbReference type="InterPro" id="IPR046342">
    <property type="entry name" value="CBS_dom_sf"/>
</dbReference>
<dbReference type="Pfam" id="PF00654">
    <property type="entry name" value="Voltage_CLC"/>
    <property type="match status" value="1"/>
</dbReference>
<feature type="transmembrane region" description="Helical" evidence="11">
    <location>
        <begin position="172"/>
        <end position="195"/>
    </location>
</feature>
<keyword evidence="5" id="KW-0406">Ion transport</keyword>
<dbReference type="Gene3D" id="3.10.580.10">
    <property type="entry name" value="CBS-domain"/>
    <property type="match status" value="1"/>
</dbReference>
<evidence type="ECO:0000259" key="12">
    <source>
        <dbReference type="PROSITE" id="PS51371"/>
    </source>
</evidence>
<dbReference type="Gene3D" id="1.10.3080.10">
    <property type="entry name" value="Clc chloride channel"/>
    <property type="match status" value="1"/>
</dbReference>
<gene>
    <name evidence="13" type="ORF">SAMN05216241_101506</name>
</gene>
<evidence type="ECO:0000256" key="4">
    <source>
        <dbReference type="ARBA" id="ARBA00022989"/>
    </source>
</evidence>
<keyword evidence="7" id="KW-0869">Chloride channel</keyword>
<evidence type="ECO:0000256" key="3">
    <source>
        <dbReference type="ARBA" id="ARBA00022692"/>
    </source>
</evidence>
<evidence type="ECO:0000256" key="10">
    <source>
        <dbReference type="PROSITE-ProRule" id="PRU00703"/>
    </source>
</evidence>
<evidence type="ECO:0000313" key="13">
    <source>
        <dbReference type="EMBL" id="SDF57580.1"/>
    </source>
</evidence>
<feature type="transmembrane region" description="Helical" evidence="11">
    <location>
        <begin position="282"/>
        <end position="306"/>
    </location>
</feature>
<dbReference type="InterPro" id="IPR050368">
    <property type="entry name" value="ClC-type_chloride_channel"/>
</dbReference>
<dbReference type="SUPFAM" id="SSF54631">
    <property type="entry name" value="CBS-domain pair"/>
    <property type="match status" value="1"/>
</dbReference>
<evidence type="ECO:0000256" key="5">
    <source>
        <dbReference type="ARBA" id="ARBA00023065"/>
    </source>
</evidence>
<evidence type="ECO:0000256" key="11">
    <source>
        <dbReference type="SAM" id="Phobius"/>
    </source>
</evidence>
<keyword evidence="2" id="KW-0813">Transport</keyword>
<dbReference type="PRINTS" id="PR00762">
    <property type="entry name" value="CLCHANNEL"/>
</dbReference>
<dbReference type="PANTHER" id="PTHR43427:SF6">
    <property type="entry name" value="CHLORIDE CHANNEL PROTEIN CLC-E"/>
    <property type="match status" value="1"/>
</dbReference>
<feature type="domain" description="CBS" evidence="12">
    <location>
        <begin position="464"/>
        <end position="524"/>
    </location>
</feature>
<dbReference type="PROSITE" id="PS51371">
    <property type="entry name" value="CBS"/>
    <property type="match status" value="2"/>
</dbReference>
<feature type="transmembrane region" description="Helical" evidence="11">
    <location>
        <begin position="246"/>
        <end position="270"/>
    </location>
</feature>
<keyword evidence="10" id="KW-0129">CBS domain</keyword>
<dbReference type="STRING" id="1082479.SAMN05216241_101506"/>
<reference evidence="13 14" key="1">
    <citation type="submission" date="2016-10" db="EMBL/GenBank/DDBJ databases">
        <authorList>
            <person name="de Groot N.N."/>
        </authorList>
    </citation>
    <scope>NUCLEOTIDE SEQUENCE [LARGE SCALE GENOMIC DNA]</scope>
    <source>
        <strain evidence="13 14">DSM 25584</strain>
    </source>
</reference>
<dbReference type="OrthoDB" id="9767361at2"/>
<feature type="transmembrane region" description="Helical" evidence="11">
    <location>
        <begin position="347"/>
        <end position="367"/>
    </location>
</feature>
<feature type="domain" description="CBS" evidence="12">
    <location>
        <begin position="530"/>
        <end position="589"/>
    </location>
</feature>
<feature type="transmembrane region" description="Helical" evidence="11">
    <location>
        <begin position="207"/>
        <end position="226"/>
    </location>
</feature>
<dbReference type="SUPFAM" id="SSF81340">
    <property type="entry name" value="Clc chloride channel"/>
    <property type="match status" value="1"/>
</dbReference>
<evidence type="ECO:0000256" key="6">
    <source>
        <dbReference type="ARBA" id="ARBA00023136"/>
    </source>
</evidence>
<dbReference type="RefSeq" id="WP_090018519.1">
    <property type="nucleotide sequence ID" value="NZ_FNCE01000001.1"/>
</dbReference>
<keyword evidence="3 11" id="KW-0812">Transmembrane</keyword>
<keyword evidence="8" id="KW-0868">Chloride</keyword>